<protein>
    <submittedName>
        <fullName evidence="2 3">Uncharacterized protein</fullName>
    </submittedName>
</protein>
<gene>
    <name evidence="2" type="ORF">PTTG_02362</name>
</gene>
<accession>A0A0C4ENL5</accession>
<reference evidence="3 4" key="3">
    <citation type="journal article" date="2017" name="G3 (Bethesda)">
        <title>Comparative analysis highlights variable genome content of wheat rusts and divergence of the mating loci.</title>
        <authorList>
            <person name="Cuomo C.A."/>
            <person name="Bakkeren G."/>
            <person name="Khalil H.B."/>
            <person name="Panwar V."/>
            <person name="Joly D."/>
            <person name="Linning R."/>
            <person name="Sakthikumar S."/>
            <person name="Song X."/>
            <person name="Adiconis X."/>
            <person name="Fan L."/>
            <person name="Goldberg J.M."/>
            <person name="Levin J.Z."/>
            <person name="Young S."/>
            <person name="Zeng Q."/>
            <person name="Anikster Y."/>
            <person name="Bruce M."/>
            <person name="Wang M."/>
            <person name="Yin C."/>
            <person name="McCallum B."/>
            <person name="Szabo L.J."/>
            <person name="Hulbert S."/>
            <person name="Chen X."/>
            <person name="Fellers J.P."/>
        </authorList>
    </citation>
    <scope>NUCLEOTIDE SEQUENCE</scope>
    <source>
        <strain evidence="4">Isolate 1-1 / race 1 (BBBD)</strain>
        <strain evidence="3">isolate 1-1 / race 1 (BBBD)</strain>
    </source>
</reference>
<organism evidence="2">
    <name type="scientific">Puccinia triticina (isolate 1-1 / race 1 (BBBD))</name>
    <name type="common">Brown leaf rust fungus</name>
    <dbReference type="NCBI Taxonomy" id="630390"/>
    <lineage>
        <taxon>Eukaryota</taxon>
        <taxon>Fungi</taxon>
        <taxon>Dikarya</taxon>
        <taxon>Basidiomycota</taxon>
        <taxon>Pucciniomycotina</taxon>
        <taxon>Pucciniomycetes</taxon>
        <taxon>Pucciniales</taxon>
        <taxon>Pucciniaceae</taxon>
        <taxon>Puccinia</taxon>
    </lineage>
</organism>
<reference evidence="2" key="2">
    <citation type="submission" date="2016-05" db="EMBL/GenBank/DDBJ databases">
        <title>Comparative analysis highlights variable genome content of wheat rusts and divergence of the mating loci.</title>
        <authorList>
            <person name="Cuomo C.A."/>
            <person name="Bakkeren G."/>
            <person name="Szabo L."/>
            <person name="Khalil H."/>
            <person name="Joly D."/>
            <person name="Goldberg J."/>
            <person name="Young S."/>
            <person name="Zeng Q."/>
            <person name="Fellers J."/>
        </authorList>
    </citation>
    <scope>NUCLEOTIDE SEQUENCE [LARGE SCALE GENOMIC DNA]</scope>
    <source>
        <strain evidence="2">1-1 BBBD Race 1</strain>
    </source>
</reference>
<evidence type="ECO:0000313" key="3">
    <source>
        <dbReference type="EnsemblFungi" id="PTTG_02362-t43_1-p1"/>
    </source>
</evidence>
<dbReference type="VEuPathDB" id="FungiDB:PTTG_02362"/>
<reference evidence="2" key="1">
    <citation type="submission" date="2009-11" db="EMBL/GenBank/DDBJ databases">
        <authorList>
            <consortium name="The Broad Institute Genome Sequencing Platform"/>
            <person name="Ward D."/>
            <person name="Feldgarden M."/>
            <person name="Earl A."/>
            <person name="Young S.K."/>
            <person name="Zeng Q."/>
            <person name="Koehrsen M."/>
            <person name="Alvarado L."/>
            <person name="Berlin A."/>
            <person name="Bochicchio J."/>
            <person name="Borenstein D."/>
            <person name="Chapman S.B."/>
            <person name="Chen Z."/>
            <person name="Engels R."/>
            <person name="Freedman E."/>
            <person name="Gellesch M."/>
            <person name="Goldberg J."/>
            <person name="Griggs A."/>
            <person name="Gujja S."/>
            <person name="Heilman E."/>
            <person name="Heiman D."/>
            <person name="Hepburn T."/>
            <person name="Howarth C."/>
            <person name="Jen D."/>
            <person name="Larson L."/>
            <person name="Lewis B."/>
            <person name="Mehta T."/>
            <person name="Park D."/>
            <person name="Pearson M."/>
            <person name="Roberts A."/>
            <person name="Saif S."/>
            <person name="Shea T."/>
            <person name="Shenoy N."/>
            <person name="Sisk P."/>
            <person name="Stolte C."/>
            <person name="Sykes S."/>
            <person name="Thomson T."/>
            <person name="Walk T."/>
            <person name="White J."/>
            <person name="Yandava C."/>
            <person name="Izard J."/>
            <person name="Baranova O.V."/>
            <person name="Blanton J.M."/>
            <person name="Tanner A.C."/>
            <person name="Dewhirst F.E."/>
            <person name="Haas B."/>
            <person name="Nusbaum C."/>
            <person name="Birren B."/>
        </authorList>
    </citation>
    <scope>NUCLEOTIDE SEQUENCE [LARGE SCALE GENOMIC DNA]</scope>
    <source>
        <strain evidence="2">1-1 BBBD Race 1</strain>
    </source>
</reference>
<name>A0A0C4ENL5_PUCT1</name>
<dbReference type="EnsemblFungi" id="PTTG_02362-t43_1">
    <property type="protein sequence ID" value="PTTG_02362-t43_1-p1"/>
    <property type="gene ID" value="PTTG_02362"/>
</dbReference>
<dbReference type="EMBL" id="ADAS02000004">
    <property type="protein sequence ID" value="OAV99105.1"/>
    <property type="molecule type" value="Genomic_DNA"/>
</dbReference>
<dbReference type="Proteomes" id="UP000005240">
    <property type="component" value="Unassembled WGS sequence"/>
</dbReference>
<feature type="region of interest" description="Disordered" evidence="1">
    <location>
        <begin position="1"/>
        <end position="54"/>
    </location>
</feature>
<proteinExistence type="predicted"/>
<feature type="compositionally biased region" description="Basic and acidic residues" evidence="1">
    <location>
        <begin position="1"/>
        <end position="12"/>
    </location>
</feature>
<evidence type="ECO:0000313" key="4">
    <source>
        <dbReference type="Proteomes" id="UP000005240"/>
    </source>
</evidence>
<evidence type="ECO:0000256" key="1">
    <source>
        <dbReference type="SAM" id="MobiDB-lite"/>
    </source>
</evidence>
<evidence type="ECO:0000313" key="2">
    <source>
        <dbReference type="EMBL" id="OAV99105.1"/>
    </source>
</evidence>
<dbReference type="AlphaFoldDB" id="A0A0C4ENL5"/>
<sequence length="54" mass="5903">MEGPESDGKELDLDQQIGSDEIELEAKDVNELSNEDESDQYTSDSSKQALAKGN</sequence>
<reference evidence="3" key="4">
    <citation type="submission" date="2025-05" db="UniProtKB">
        <authorList>
            <consortium name="EnsemblFungi"/>
        </authorList>
    </citation>
    <scope>IDENTIFICATION</scope>
    <source>
        <strain evidence="3">isolate 1-1 / race 1 (BBBD)</strain>
    </source>
</reference>
<keyword evidence="4" id="KW-1185">Reference proteome</keyword>